<dbReference type="CDD" id="cd02870">
    <property type="entry name" value="PseudoU_synth_RsuA_like"/>
    <property type="match status" value="1"/>
</dbReference>
<dbReference type="InterPro" id="IPR036986">
    <property type="entry name" value="S4_RNA-bd_sf"/>
</dbReference>
<dbReference type="PANTHER" id="PTHR47683:SF2">
    <property type="entry name" value="RNA-BINDING S4 DOMAIN-CONTAINING PROTEIN"/>
    <property type="match status" value="1"/>
</dbReference>
<dbReference type="SUPFAM" id="SSF55174">
    <property type="entry name" value="Alpha-L RNA-binding motif"/>
    <property type="match status" value="1"/>
</dbReference>
<keyword evidence="2" id="KW-0413">Isomerase</keyword>
<dbReference type="GO" id="GO:0120159">
    <property type="term" value="F:rRNA pseudouridine synthase activity"/>
    <property type="evidence" value="ECO:0007669"/>
    <property type="project" value="UniProtKB-ARBA"/>
</dbReference>
<dbReference type="GO" id="GO:0003723">
    <property type="term" value="F:RNA binding"/>
    <property type="evidence" value="ECO:0007669"/>
    <property type="project" value="UniProtKB-KW"/>
</dbReference>
<dbReference type="InterPro" id="IPR006145">
    <property type="entry name" value="PsdUridine_synth_RsuA/RluA"/>
</dbReference>
<dbReference type="GO" id="GO:0000455">
    <property type="term" value="P:enzyme-directed rRNA pseudouridine synthesis"/>
    <property type="evidence" value="ECO:0007669"/>
    <property type="project" value="UniProtKB-ARBA"/>
</dbReference>
<name>A0A6N9TUV5_DISTH</name>
<protein>
    <submittedName>
        <fullName evidence="5">rRNA pseudouridine synthase</fullName>
    </submittedName>
</protein>
<evidence type="ECO:0000256" key="2">
    <source>
        <dbReference type="ARBA" id="ARBA00023235"/>
    </source>
</evidence>
<dbReference type="Gene3D" id="3.30.70.580">
    <property type="entry name" value="Pseudouridine synthase I, catalytic domain, N-terminal subdomain"/>
    <property type="match status" value="1"/>
</dbReference>
<dbReference type="PROSITE" id="PS50889">
    <property type="entry name" value="S4"/>
    <property type="match status" value="1"/>
</dbReference>
<dbReference type="InterPro" id="IPR050343">
    <property type="entry name" value="RsuA_PseudoU_synthase"/>
</dbReference>
<dbReference type="NCBIfam" id="TIGR00093">
    <property type="entry name" value="pseudouridine synthase"/>
    <property type="match status" value="1"/>
</dbReference>
<dbReference type="CDD" id="cd00165">
    <property type="entry name" value="S4"/>
    <property type="match status" value="1"/>
</dbReference>
<evidence type="ECO:0000313" key="6">
    <source>
        <dbReference type="Proteomes" id="UP000469346"/>
    </source>
</evidence>
<proteinExistence type="inferred from homology"/>
<evidence type="ECO:0000259" key="4">
    <source>
        <dbReference type="SMART" id="SM00363"/>
    </source>
</evidence>
<comment type="caution">
    <text evidence="5">The sequence shown here is derived from an EMBL/GenBank/DDBJ whole genome shotgun (WGS) entry which is preliminary data.</text>
</comment>
<dbReference type="Pfam" id="PF00849">
    <property type="entry name" value="PseudoU_synth_2"/>
    <property type="match status" value="1"/>
</dbReference>
<feature type="domain" description="RNA-binding S4" evidence="4">
    <location>
        <begin position="4"/>
        <end position="62"/>
    </location>
</feature>
<keyword evidence="6" id="KW-1185">Reference proteome</keyword>
<dbReference type="Gene3D" id="3.10.290.10">
    <property type="entry name" value="RNA-binding S4 domain"/>
    <property type="match status" value="1"/>
</dbReference>
<dbReference type="InterPro" id="IPR000748">
    <property type="entry name" value="PsdUridine_synth_RsuA/RluB/E/F"/>
</dbReference>
<dbReference type="FunFam" id="3.10.290.10:FF:000003">
    <property type="entry name" value="Pseudouridine synthase"/>
    <property type="match status" value="1"/>
</dbReference>
<dbReference type="Gene3D" id="3.30.70.1560">
    <property type="entry name" value="Alpha-L RNA-binding motif"/>
    <property type="match status" value="1"/>
</dbReference>
<dbReference type="PANTHER" id="PTHR47683">
    <property type="entry name" value="PSEUDOURIDINE SYNTHASE FAMILY PROTEIN-RELATED"/>
    <property type="match status" value="1"/>
</dbReference>
<dbReference type="InterPro" id="IPR042092">
    <property type="entry name" value="PsdUridine_s_RsuA/RluB/E/F_cat"/>
</dbReference>
<evidence type="ECO:0000313" key="5">
    <source>
        <dbReference type="EMBL" id="NDY43514.1"/>
    </source>
</evidence>
<dbReference type="RefSeq" id="WP_163299812.1">
    <property type="nucleotide sequence ID" value="NZ_JAAGRR010000193.1"/>
</dbReference>
<dbReference type="SUPFAM" id="SSF55120">
    <property type="entry name" value="Pseudouridine synthase"/>
    <property type="match status" value="1"/>
</dbReference>
<dbReference type="InterPro" id="IPR020094">
    <property type="entry name" value="TruA/RsuA/RluB/E/F_N"/>
</dbReference>
<sequence length="247" mass="26396">MEPVRLQKYLADAGVASRRAAEELIRQGRVAVDGVAVTTLGTRVIPGAQSVTVDGRPVAPGPAPVYILLHKPRGVLTTLRDPFGRPTVRGLLRGVKARVFPVGRLDLDSEGLLLCTNDGALAHRLLHPRFKVDKTYLVTVRGRPSRDDLGRLAAGVEIEGGRTLPCRVRRVGGTRRASVLEVILKEGRKRQIRLMCEAVGHPVTRLVRVAMGPLALGDLPPGAWRPLEPAEVAALRAAAGLAGAETG</sequence>
<dbReference type="EMBL" id="JAAGRR010000193">
    <property type="protein sequence ID" value="NDY43514.1"/>
    <property type="molecule type" value="Genomic_DNA"/>
</dbReference>
<gene>
    <name evidence="5" type="ORF">G3N55_11780</name>
</gene>
<accession>A0A6N9TUV5</accession>
<dbReference type="InterPro" id="IPR020103">
    <property type="entry name" value="PsdUridine_synth_cat_dom_sf"/>
</dbReference>
<evidence type="ECO:0000256" key="1">
    <source>
        <dbReference type="ARBA" id="ARBA00008348"/>
    </source>
</evidence>
<dbReference type="Pfam" id="PF01479">
    <property type="entry name" value="S4"/>
    <property type="match status" value="1"/>
</dbReference>
<evidence type="ECO:0000256" key="3">
    <source>
        <dbReference type="PROSITE-ProRule" id="PRU00182"/>
    </source>
</evidence>
<dbReference type="AlphaFoldDB" id="A0A6N9TUV5"/>
<reference evidence="5 6" key="1">
    <citation type="submission" date="2020-02" db="EMBL/GenBank/DDBJ databases">
        <title>Comparative genomics of sulfur disproportionating microorganisms.</title>
        <authorList>
            <person name="Ward L.M."/>
            <person name="Bertran E."/>
            <person name="Johnston D.T."/>
        </authorList>
    </citation>
    <scope>NUCLEOTIDE SEQUENCE [LARGE SCALE GENOMIC DNA]</scope>
    <source>
        <strain evidence="5 6">DSM 100025</strain>
    </source>
</reference>
<dbReference type="SMART" id="SM00363">
    <property type="entry name" value="S4"/>
    <property type="match status" value="1"/>
</dbReference>
<keyword evidence="3" id="KW-0694">RNA-binding</keyword>
<dbReference type="Proteomes" id="UP000469346">
    <property type="component" value="Unassembled WGS sequence"/>
</dbReference>
<dbReference type="InterPro" id="IPR002942">
    <property type="entry name" value="S4_RNA-bd"/>
</dbReference>
<comment type="similarity">
    <text evidence="1">Belongs to the pseudouridine synthase RsuA family.</text>
</comment>
<organism evidence="5 6">
    <name type="scientific">Dissulfurirhabdus thermomarina</name>
    <dbReference type="NCBI Taxonomy" id="1765737"/>
    <lineage>
        <taxon>Bacteria</taxon>
        <taxon>Deltaproteobacteria</taxon>
        <taxon>Dissulfurirhabdaceae</taxon>
        <taxon>Dissulfurirhabdus</taxon>
    </lineage>
</organism>